<evidence type="ECO:0000256" key="11">
    <source>
        <dbReference type="SAM" id="MobiDB-lite"/>
    </source>
</evidence>
<keyword evidence="4 10" id="KW-0347">Helicase</keyword>
<comment type="catalytic activity">
    <reaction evidence="7">
        <text>Couples ATP hydrolysis with the unwinding of duplex DNA by translocating in the 3'-5' direction.</text>
        <dbReference type="EC" id="5.6.2.4"/>
    </reaction>
</comment>
<reference evidence="14" key="1">
    <citation type="submission" date="2024-03" db="EMBL/GenBank/DDBJ databases">
        <title>WGS assembly of Saponaria officinalis var. Norfolk2.</title>
        <authorList>
            <person name="Jenkins J."/>
            <person name="Shu S."/>
            <person name="Grimwood J."/>
            <person name="Barry K."/>
            <person name="Goodstein D."/>
            <person name="Schmutz J."/>
            <person name="Leebens-Mack J."/>
            <person name="Osbourn A."/>
        </authorList>
    </citation>
    <scope>NUCLEOTIDE SEQUENCE [LARGE SCALE GENOMIC DNA]</scope>
    <source>
        <strain evidence="14">JIC</strain>
    </source>
</reference>
<feature type="region of interest" description="Disordered" evidence="11">
    <location>
        <begin position="1"/>
        <end position="26"/>
    </location>
</feature>
<keyword evidence="3 10" id="KW-0378">Hydrolase</keyword>
<proteinExistence type="inferred from homology"/>
<keyword evidence="2 10" id="KW-0547">Nucleotide-binding</keyword>
<comment type="similarity">
    <text evidence="1">Belongs to the helicase family. UvrD subfamily.</text>
</comment>
<comment type="catalytic activity">
    <reaction evidence="9">
        <text>ATP + H2O = ADP + phosphate + H(+)</text>
        <dbReference type="Rhea" id="RHEA:13065"/>
        <dbReference type="ChEBI" id="CHEBI:15377"/>
        <dbReference type="ChEBI" id="CHEBI:15378"/>
        <dbReference type="ChEBI" id="CHEBI:30616"/>
        <dbReference type="ChEBI" id="CHEBI:43474"/>
        <dbReference type="ChEBI" id="CHEBI:456216"/>
        <dbReference type="EC" id="5.6.2.4"/>
    </reaction>
</comment>
<dbReference type="PROSITE" id="PS51217">
    <property type="entry name" value="UVRD_HELICASE_CTER"/>
    <property type="match status" value="1"/>
</dbReference>
<feature type="domain" description="UvrD-like helicase C-terminal" evidence="13">
    <location>
        <begin position="617"/>
        <end position="929"/>
    </location>
</feature>
<dbReference type="GO" id="GO:0043138">
    <property type="term" value="F:3'-5' DNA helicase activity"/>
    <property type="evidence" value="ECO:0007669"/>
    <property type="project" value="UniProtKB-EC"/>
</dbReference>
<dbReference type="Proteomes" id="UP001443914">
    <property type="component" value="Unassembled WGS sequence"/>
</dbReference>
<evidence type="ECO:0000256" key="3">
    <source>
        <dbReference type="ARBA" id="ARBA00022801"/>
    </source>
</evidence>
<dbReference type="Gene3D" id="1.10.10.160">
    <property type="match status" value="1"/>
</dbReference>
<dbReference type="SUPFAM" id="SSF52540">
    <property type="entry name" value="P-loop containing nucleoside triphosphate hydrolases"/>
    <property type="match status" value="1"/>
</dbReference>
<evidence type="ECO:0000256" key="4">
    <source>
        <dbReference type="ARBA" id="ARBA00022806"/>
    </source>
</evidence>
<dbReference type="InterPro" id="IPR000212">
    <property type="entry name" value="DNA_helicase_UvrD/REP"/>
</dbReference>
<evidence type="ECO:0000313" key="14">
    <source>
        <dbReference type="EMBL" id="KAK9684207.1"/>
    </source>
</evidence>
<dbReference type="Gene3D" id="1.10.486.10">
    <property type="entry name" value="PCRA, domain 4"/>
    <property type="match status" value="1"/>
</dbReference>
<name>A0AAW1I6M0_SAPOF</name>
<dbReference type="GO" id="GO:0016787">
    <property type="term" value="F:hydrolase activity"/>
    <property type="evidence" value="ECO:0007669"/>
    <property type="project" value="UniProtKB-UniRule"/>
</dbReference>
<evidence type="ECO:0000256" key="5">
    <source>
        <dbReference type="ARBA" id="ARBA00022840"/>
    </source>
</evidence>
<dbReference type="InterPro" id="IPR027417">
    <property type="entry name" value="P-loop_NTPase"/>
</dbReference>
<dbReference type="EMBL" id="JBDFQZ010000010">
    <property type="protein sequence ID" value="KAK9684207.1"/>
    <property type="molecule type" value="Genomic_DNA"/>
</dbReference>
<dbReference type="PANTHER" id="PTHR11070">
    <property type="entry name" value="UVRD / RECB / PCRA DNA HELICASE FAMILY MEMBER"/>
    <property type="match status" value="1"/>
</dbReference>
<feature type="compositionally biased region" description="Basic and acidic residues" evidence="11">
    <location>
        <begin position="280"/>
        <end position="293"/>
    </location>
</feature>
<dbReference type="Gene3D" id="3.40.50.300">
    <property type="entry name" value="P-loop containing nucleotide triphosphate hydrolases"/>
    <property type="match status" value="2"/>
</dbReference>
<sequence length="1207" mass="135489">MNKENEFPWPRTRPAEEDETLTPEQRARISHNFRAAKALLARKKPRFSSPPPSLPLKALDKPGHRHSAPAPMRGRIPLKDLQLNAGSQSVFKGSNPKDTKYVTTSPIMCNFVGGISDSPTIRDSDGHRKDDSLITPVNTRGRIPLKDLQLNAGSQSVSKGSNPKDTKYVTTSPIMCNSVGGIFDSPTIRDSDGHRKDDGLITPVNTRGRLFDPSDANPCFTVPSILDEDFDVSILEEIDSLCAASAGKSLPGEVNNGLDCTRKTKTIDDSFSTKTLSSHGELENPKGDLKDSSPSHTKHVNVTQAKVFQGMSETSSKFMESLNEDQLEAASTDSSQALMVVAGPGSGKTSTMVGRVLMLLNQDIGPSNILAMTFTTAAASEMRERIATVAGKEIAKTLTISTFHSFSLQLCRKHADKLGRTPEFLIYGHGQQRRAVVEAVRILDCESDLQHLDASETSGLLNDIQVHQCKDKSQKWQKFVTKAKASGKTPEECRQKGDELGARVLSNYNDILRSCNALDYHDLISCSVKLLAEFPEVFNECQELWKAIIVDEFQDTSAMQYSLLRLLASHGQITVVGDDDQSIFSFNGADICGFDFFRKDFSNHKEVRLRKNYRSTRCIVEAAASLIQHNMKRCKSKQVLTDNSSGSKISLKECYNEDAQCSYVVDKILETVRNSSETKCSFGNVAILYRRQVSGRAFQATFRDRKIPFNVHGVAFYRKKVIKAIMAMLKTTIPGCDDNSYRQVFKTLLPYEKEERKRVIEHIDKVSTTRKSSFISAASDIFNAKISGTFKRSQLSQGRKVLVTLEMISKLVCREQSISSVVTSIANLIPQKYLLEQRAVINNDGGRLLNEDNDLRSVLEYLLDDVTDFLSSQSVSRQTDDDIIKEKGCAQVLKAFVDYICEREKENFRSRRHDNEDSVTLTTIHQSKGLEWDIVFIIKANESEIPLLHEHNGITTEHGNSIEEERRLFYVAMTRARKKLFISYVMMDSHWQMLHPSRFVQEIPSHLLEVQGDMNPSGDKAPPLKVPCEAAATKEDSMGCNSVHNKLDEASEELSEIEFHSGSTFLKRFDVEDRGLVSRIFHQWAKKKAFQNPKRLLDKISFVIDERLTTKKGSNKDILVSLKSSLKCDEALWFAEYVIKWEQIPADKRLHLMREKQEHFQKLRVENAMGSSTATSKQISYLHSLGCTVVPESKLHASRLIEQYKSL</sequence>
<keyword evidence="6" id="KW-0413">Isomerase</keyword>
<protein>
    <recommendedName>
        <fullName evidence="8">DNA 3'-5' helicase</fullName>
        <ecNumber evidence="8">5.6.2.4</ecNumber>
    </recommendedName>
</protein>
<evidence type="ECO:0000256" key="8">
    <source>
        <dbReference type="ARBA" id="ARBA00034808"/>
    </source>
</evidence>
<keyword evidence="5 10" id="KW-0067">ATP-binding</keyword>
<gene>
    <name evidence="14" type="ORF">RND81_10G193900</name>
</gene>
<dbReference type="GO" id="GO:0005634">
    <property type="term" value="C:nucleus"/>
    <property type="evidence" value="ECO:0007669"/>
    <property type="project" value="TreeGrafter"/>
</dbReference>
<dbReference type="Pfam" id="PF00580">
    <property type="entry name" value="UvrD-helicase"/>
    <property type="match status" value="1"/>
</dbReference>
<evidence type="ECO:0000313" key="15">
    <source>
        <dbReference type="Proteomes" id="UP001443914"/>
    </source>
</evidence>
<feature type="region of interest" description="Disordered" evidence="11">
    <location>
        <begin position="40"/>
        <end position="73"/>
    </location>
</feature>
<accession>A0AAW1I6M0</accession>
<dbReference type="Pfam" id="PF13361">
    <property type="entry name" value="UvrD_C"/>
    <property type="match status" value="1"/>
</dbReference>
<evidence type="ECO:0000259" key="13">
    <source>
        <dbReference type="PROSITE" id="PS51217"/>
    </source>
</evidence>
<evidence type="ECO:0000256" key="2">
    <source>
        <dbReference type="ARBA" id="ARBA00022741"/>
    </source>
</evidence>
<dbReference type="InterPro" id="IPR014017">
    <property type="entry name" value="DNA_helicase_UvrD-like_C"/>
</dbReference>
<keyword evidence="15" id="KW-1185">Reference proteome</keyword>
<feature type="domain" description="UvrD-like helicase ATP-binding" evidence="12">
    <location>
        <begin position="321"/>
        <end position="616"/>
    </location>
</feature>
<dbReference type="AlphaFoldDB" id="A0AAW1I6M0"/>
<dbReference type="PROSITE" id="PS51198">
    <property type="entry name" value="UVRD_HELICASE_ATP_BIND"/>
    <property type="match status" value="1"/>
</dbReference>
<dbReference type="GO" id="GO:0005524">
    <property type="term" value="F:ATP binding"/>
    <property type="evidence" value="ECO:0007669"/>
    <property type="project" value="UniProtKB-UniRule"/>
</dbReference>
<dbReference type="GO" id="GO:0000725">
    <property type="term" value="P:recombinational repair"/>
    <property type="evidence" value="ECO:0007669"/>
    <property type="project" value="TreeGrafter"/>
</dbReference>
<dbReference type="InterPro" id="IPR014016">
    <property type="entry name" value="UvrD-like_ATP-bd"/>
</dbReference>
<evidence type="ECO:0000256" key="9">
    <source>
        <dbReference type="ARBA" id="ARBA00048988"/>
    </source>
</evidence>
<evidence type="ECO:0000256" key="1">
    <source>
        <dbReference type="ARBA" id="ARBA00009922"/>
    </source>
</evidence>
<feature type="region of interest" description="Disordered" evidence="11">
    <location>
        <begin position="271"/>
        <end position="297"/>
    </location>
</feature>
<comment type="caution">
    <text evidence="14">The sequence shown here is derived from an EMBL/GenBank/DDBJ whole genome shotgun (WGS) entry which is preliminary data.</text>
</comment>
<evidence type="ECO:0000256" key="7">
    <source>
        <dbReference type="ARBA" id="ARBA00034617"/>
    </source>
</evidence>
<dbReference type="GO" id="GO:0003677">
    <property type="term" value="F:DNA binding"/>
    <property type="evidence" value="ECO:0007669"/>
    <property type="project" value="InterPro"/>
</dbReference>
<organism evidence="14 15">
    <name type="scientific">Saponaria officinalis</name>
    <name type="common">Common soapwort</name>
    <name type="synonym">Lychnis saponaria</name>
    <dbReference type="NCBI Taxonomy" id="3572"/>
    <lineage>
        <taxon>Eukaryota</taxon>
        <taxon>Viridiplantae</taxon>
        <taxon>Streptophyta</taxon>
        <taxon>Embryophyta</taxon>
        <taxon>Tracheophyta</taxon>
        <taxon>Spermatophyta</taxon>
        <taxon>Magnoliopsida</taxon>
        <taxon>eudicotyledons</taxon>
        <taxon>Gunneridae</taxon>
        <taxon>Pentapetalae</taxon>
        <taxon>Caryophyllales</taxon>
        <taxon>Caryophyllaceae</taxon>
        <taxon>Caryophylleae</taxon>
        <taxon>Saponaria</taxon>
    </lineage>
</organism>
<dbReference type="CDD" id="cd18807">
    <property type="entry name" value="SF1_C_UvrD"/>
    <property type="match status" value="1"/>
</dbReference>
<evidence type="ECO:0000256" key="6">
    <source>
        <dbReference type="ARBA" id="ARBA00023235"/>
    </source>
</evidence>
<dbReference type="InterPro" id="IPR013986">
    <property type="entry name" value="DExx_box_DNA_helicase_dom_sf"/>
</dbReference>
<dbReference type="CDD" id="cd17932">
    <property type="entry name" value="DEXQc_UvrD"/>
    <property type="match status" value="1"/>
</dbReference>
<dbReference type="PANTHER" id="PTHR11070:SF61">
    <property type="entry name" value="DNA 3'-5' HELICASE"/>
    <property type="match status" value="1"/>
</dbReference>
<dbReference type="EC" id="5.6.2.4" evidence="8"/>
<evidence type="ECO:0000256" key="10">
    <source>
        <dbReference type="PROSITE-ProRule" id="PRU00560"/>
    </source>
</evidence>
<evidence type="ECO:0000259" key="12">
    <source>
        <dbReference type="PROSITE" id="PS51198"/>
    </source>
</evidence>
<feature type="binding site" evidence="10">
    <location>
        <begin position="342"/>
        <end position="349"/>
    </location>
    <ligand>
        <name>ATP</name>
        <dbReference type="ChEBI" id="CHEBI:30616"/>
    </ligand>
</feature>